<dbReference type="Gene3D" id="3.40.50.300">
    <property type="entry name" value="P-loop containing nucleotide triphosphate hydrolases"/>
    <property type="match status" value="1"/>
</dbReference>
<dbReference type="PANTHER" id="PTHR47642:SF5">
    <property type="entry name" value="ATP-DEPENDENT DNA HELICASE"/>
    <property type="match status" value="1"/>
</dbReference>
<dbReference type="SMART" id="SM00341">
    <property type="entry name" value="HRDC"/>
    <property type="match status" value="1"/>
</dbReference>
<dbReference type="EMBL" id="JADIMV010000140">
    <property type="protein sequence ID" value="MBO8440621.1"/>
    <property type="molecule type" value="Genomic_DNA"/>
</dbReference>
<accession>A0A940DLA1</accession>
<name>A0A940DLA1_9BACT</name>
<dbReference type="InterPro" id="IPR027417">
    <property type="entry name" value="P-loop_NTPase"/>
</dbReference>
<dbReference type="InterPro" id="IPR044876">
    <property type="entry name" value="HRDC_dom_sf"/>
</dbReference>
<dbReference type="CDD" id="cd18809">
    <property type="entry name" value="SF1_C_RecD"/>
    <property type="match status" value="1"/>
</dbReference>
<feature type="domain" description="HRDC" evidence="2">
    <location>
        <begin position="286"/>
        <end position="366"/>
    </location>
</feature>
<dbReference type="Gene3D" id="1.10.150.80">
    <property type="entry name" value="HRDC domain"/>
    <property type="match status" value="1"/>
</dbReference>
<reference evidence="3" key="2">
    <citation type="journal article" date="2021" name="PeerJ">
        <title>Extensive microbial diversity within the chicken gut microbiome revealed by metagenomics and culture.</title>
        <authorList>
            <person name="Gilroy R."/>
            <person name="Ravi A."/>
            <person name="Getino M."/>
            <person name="Pursley I."/>
            <person name="Horton D.L."/>
            <person name="Alikhan N.F."/>
            <person name="Baker D."/>
            <person name="Gharbi K."/>
            <person name="Hall N."/>
            <person name="Watson M."/>
            <person name="Adriaenssens E.M."/>
            <person name="Foster-Nyarko E."/>
            <person name="Jarju S."/>
            <person name="Secka A."/>
            <person name="Antonio M."/>
            <person name="Oren A."/>
            <person name="Chaudhuri R.R."/>
            <person name="La Ragione R."/>
            <person name="Hildebrand F."/>
            <person name="Pallen M.J."/>
        </authorList>
    </citation>
    <scope>NUCLEOTIDE SEQUENCE</scope>
    <source>
        <strain evidence="3">3924</strain>
    </source>
</reference>
<dbReference type="Pfam" id="PF14493">
    <property type="entry name" value="HTH_40"/>
    <property type="match status" value="1"/>
</dbReference>
<reference evidence="3" key="1">
    <citation type="submission" date="2020-10" db="EMBL/GenBank/DDBJ databases">
        <authorList>
            <person name="Gilroy R."/>
        </authorList>
    </citation>
    <scope>NUCLEOTIDE SEQUENCE</scope>
    <source>
        <strain evidence="3">3924</strain>
    </source>
</reference>
<feature type="non-terminal residue" evidence="3">
    <location>
        <position position="1"/>
    </location>
</feature>
<gene>
    <name evidence="3" type="ORF">IAC51_08240</name>
</gene>
<organism evidence="3 4">
    <name type="scientific">Candidatus Aphodosoma intestinipullorum</name>
    <dbReference type="NCBI Taxonomy" id="2840674"/>
    <lineage>
        <taxon>Bacteria</taxon>
        <taxon>Pseudomonadati</taxon>
        <taxon>Bacteroidota</taxon>
        <taxon>Bacteroidia</taxon>
        <taxon>Bacteroidales</taxon>
        <taxon>Candidatus Aphodosoma</taxon>
    </lineage>
</organism>
<dbReference type="SUPFAM" id="SSF52540">
    <property type="entry name" value="P-loop containing nucleoside triphosphate hydrolases"/>
    <property type="match status" value="1"/>
</dbReference>
<dbReference type="InterPro" id="IPR027785">
    <property type="entry name" value="UvrD-like_helicase_C"/>
</dbReference>
<dbReference type="SUPFAM" id="SSF47819">
    <property type="entry name" value="HRDC-like"/>
    <property type="match status" value="1"/>
</dbReference>
<evidence type="ECO:0000313" key="4">
    <source>
        <dbReference type="Proteomes" id="UP000712007"/>
    </source>
</evidence>
<dbReference type="PANTHER" id="PTHR47642">
    <property type="entry name" value="ATP-DEPENDENT DNA HELICASE"/>
    <property type="match status" value="1"/>
</dbReference>
<comment type="caution">
    <text evidence="3">The sequence shown here is derived from an EMBL/GenBank/DDBJ whole genome shotgun (WGS) entry which is preliminary data.</text>
</comment>
<evidence type="ECO:0000259" key="2">
    <source>
        <dbReference type="PROSITE" id="PS50967"/>
    </source>
</evidence>
<dbReference type="Proteomes" id="UP000712007">
    <property type="component" value="Unassembled WGS sequence"/>
</dbReference>
<dbReference type="Gene3D" id="1.10.10.1390">
    <property type="entry name" value="ATP-dependent DNA helicase RecQ"/>
    <property type="match status" value="1"/>
</dbReference>
<evidence type="ECO:0000313" key="3">
    <source>
        <dbReference type="EMBL" id="MBO8440621.1"/>
    </source>
</evidence>
<dbReference type="GO" id="GO:0000166">
    <property type="term" value="F:nucleotide binding"/>
    <property type="evidence" value="ECO:0007669"/>
    <property type="project" value="InterPro"/>
</dbReference>
<dbReference type="Pfam" id="PF00570">
    <property type="entry name" value="HRDC"/>
    <property type="match status" value="1"/>
</dbReference>
<evidence type="ECO:0000256" key="1">
    <source>
        <dbReference type="SAM" id="MobiDB-lite"/>
    </source>
</evidence>
<dbReference type="PROSITE" id="PS50967">
    <property type="entry name" value="HRDC"/>
    <property type="match status" value="1"/>
</dbReference>
<proteinExistence type="predicted"/>
<dbReference type="InterPro" id="IPR010997">
    <property type="entry name" value="HRDC-like_sf"/>
</dbReference>
<dbReference type="AlphaFoldDB" id="A0A940DLA1"/>
<dbReference type="Pfam" id="PF13538">
    <property type="entry name" value="UvrD_C_2"/>
    <property type="match status" value="1"/>
</dbReference>
<feature type="region of interest" description="Disordered" evidence="1">
    <location>
        <begin position="367"/>
        <end position="398"/>
    </location>
</feature>
<dbReference type="InterPro" id="IPR002121">
    <property type="entry name" value="HRDC_dom"/>
</dbReference>
<dbReference type="GO" id="GO:0003676">
    <property type="term" value="F:nucleic acid binding"/>
    <property type="evidence" value="ECO:0007669"/>
    <property type="project" value="InterPro"/>
</dbReference>
<dbReference type="InterPro" id="IPR029491">
    <property type="entry name" value="Helicase_HTH"/>
</dbReference>
<dbReference type="InterPro" id="IPR051055">
    <property type="entry name" value="PIF1_helicase"/>
</dbReference>
<sequence length="496" mass="55535">VGRETWNNVQYRLDRETNAIEETVLGTYSQIPLRLAWAITIHKSQGLTFDRVIIDAGAAFASGQVYVALSRCRTLDGIVFTTPINPDSLSVSSHIIGYSSSRLPVGELEKMAEAMKRQYNLQILIRLFGMDDMMESVRDFTDAFMRLSSDFTGGAEEYLEKLRGCAMDIYTVAQKFIIQLDTLAQSRSPRLGERIAAASAYFTERLGEMLSLFASSPLMTDSRAEADEYIEQLKALHETVAQREWIIDGIKEDYSVSNYFAVKASFRTPDFTVKAYSGDNVRTLIRTEHPALYKLLAAKRNEICEERSLPVYMVASTKMLAEMADALPVTAEELMKIKGFGRVKAKSYGQDFIDIIKEYCDENGIAPQERVMPFSPETNGDTEDKDKPKREKRRKGKSLEESLELFRRGMSVDEVAAAKGLARSTIMGHLQRLVRSGEVQARDHVPEEKYHAAQEALAESGDTASLSSVYEALGGSLTYDELRLVRAQMEADGVFG</sequence>
<protein>
    <submittedName>
        <fullName evidence="3">Helix-turn-helix domain-containing protein</fullName>
    </submittedName>
</protein>